<name>A0A9Q3GTU7_9BASI</name>
<sequence>MCNCWLVASFDFSGAYLCSPVKETVFVEPPTHFLPNLKGKVLYGRCWWYFLSGIWTHMGFTMMEVDKLLYLFRSNETIITIWIHIENGIIMSNSMEAISAFKKKLCVEVDITWHDTITQIVGLECAFGKGEVNIAPQQLTNNILDAYPQWILQNDSPLPVLLASNSMLKGDFMDLSPFWLVVGSLAYLGQTLHLPSTIFPGTQWHQKETTSLAIFSRLKSTSFFYGQGQCHSICGAKLGWEAKSSGPNWSLYSS</sequence>
<dbReference type="AlphaFoldDB" id="A0A9Q3GTU7"/>
<dbReference type="Proteomes" id="UP000765509">
    <property type="component" value="Unassembled WGS sequence"/>
</dbReference>
<dbReference type="Pfam" id="PF07727">
    <property type="entry name" value="RVT_2"/>
    <property type="match status" value="1"/>
</dbReference>
<dbReference type="EMBL" id="AVOT02005328">
    <property type="protein sequence ID" value="MBW0478794.1"/>
    <property type="molecule type" value="Genomic_DNA"/>
</dbReference>
<organism evidence="2 3">
    <name type="scientific">Austropuccinia psidii MF-1</name>
    <dbReference type="NCBI Taxonomy" id="1389203"/>
    <lineage>
        <taxon>Eukaryota</taxon>
        <taxon>Fungi</taxon>
        <taxon>Dikarya</taxon>
        <taxon>Basidiomycota</taxon>
        <taxon>Pucciniomycotina</taxon>
        <taxon>Pucciniomycetes</taxon>
        <taxon>Pucciniales</taxon>
        <taxon>Sphaerophragmiaceae</taxon>
        <taxon>Austropuccinia</taxon>
    </lineage>
</organism>
<gene>
    <name evidence="2" type="ORF">O181_018509</name>
</gene>
<reference evidence="2" key="1">
    <citation type="submission" date="2021-03" db="EMBL/GenBank/DDBJ databases">
        <title>Draft genome sequence of rust myrtle Austropuccinia psidii MF-1, a brazilian biotype.</title>
        <authorList>
            <person name="Quecine M.C."/>
            <person name="Pachon D.M.R."/>
            <person name="Bonatelli M.L."/>
            <person name="Correr F.H."/>
            <person name="Franceschini L.M."/>
            <person name="Leite T.F."/>
            <person name="Margarido G.R.A."/>
            <person name="Almeida C.A."/>
            <person name="Ferrarezi J.A."/>
            <person name="Labate C.A."/>
        </authorList>
    </citation>
    <scope>NUCLEOTIDE SEQUENCE</scope>
    <source>
        <strain evidence="2">MF-1</strain>
    </source>
</reference>
<evidence type="ECO:0000259" key="1">
    <source>
        <dbReference type="Pfam" id="PF07727"/>
    </source>
</evidence>
<feature type="domain" description="Reverse transcriptase Ty1/copia-type" evidence="1">
    <location>
        <begin position="4"/>
        <end position="145"/>
    </location>
</feature>
<dbReference type="OrthoDB" id="3054497at2759"/>
<accession>A0A9Q3GTU7</accession>
<dbReference type="InterPro" id="IPR013103">
    <property type="entry name" value="RVT_2"/>
</dbReference>
<comment type="caution">
    <text evidence="2">The sequence shown here is derived from an EMBL/GenBank/DDBJ whole genome shotgun (WGS) entry which is preliminary data.</text>
</comment>
<evidence type="ECO:0000313" key="2">
    <source>
        <dbReference type="EMBL" id="MBW0478794.1"/>
    </source>
</evidence>
<protein>
    <recommendedName>
        <fullName evidence="1">Reverse transcriptase Ty1/copia-type domain-containing protein</fullName>
    </recommendedName>
</protein>
<evidence type="ECO:0000313" key="3">
    <source>
        <dbReference type="Proteomes" id="UP000765509"/>
    </source>
</evidence>
<keyword evidence="3" id="KW-1185">Reference proteome</keyword>
<proteinExistence type="predicted"/>